<protein>
    <recommendedName>
        <fullName evidence="3">DUF4595 domain-containing protein</fullName>
    </recommendedName>
</protein>
<evidence type="ECO:0008006" key="3">
    <source>
        <dbReference type="Google" id="ProtNLM"/>
    </source>
</evidence>
<organism evidence="1 2">
    <name type="scientific">Phocaeicola dorei</name>
    <dbReference type="NCBI Taxonomy" id="357276"/>
    <lineage>
        <taxon>Bacteria</taxon>
        <taxon>Pseudomonadati</taxon>
        <taxon>Bacteroidota</taxon>
        <taxon>Bacteroidia</taxon>
        <taxon>Bacteroidales</taxon>
        <taxon>Bacteroidaceae</taxon>
        <taxon>Phocaeicola</taxon>
    </lineage>
</organism>
<dbReference type="RefSeq" id="WP_373226562.1">
    <property type="nucleotide sequence ID" value="NZ_CAXSLT010000008.1"/>
</dbReference>
<dbReference type="CDD" id="cd12871">
    <property type="entry name" value="Bacuni_01323_like"/>
    <property type="match status" value="1"/>
</dbReference>
<dbReference type="AlphaFoldDB" id="A0AA95HSZ4"/>
<evidence type="ECO:0000313" key="1">
    <source>
        <dbReference type="EMBL" id="WHX11554.1"/>
    </source>
</evidence>
<dbReference type="Proteomes" id="UP001177934">
    <property type="component" value="Chromosome"/>
</dbReference>
<gene>
    <name evidence="1" type="ORF">QNN11_10045</name>
</gene>
<name>A0AA95HSZ4_9BACT</name>
<evidence type="ECO:0000313" key="2">
    <source>
        <dbReference type="Proteomes" id="UP001177934"/>
    </source>
</evidence>
<dbReference type="Gene3D" id="2.40.160.190">
    <property type="match status" value="1"/>
</dbReference>
<sequence length="123" mass="14485">MKRSIYHMQGEKLTKMAWNYDDEDTSELSYSGKSCKGYLPIMVWSVDDLRPLLEAHPELVGMRCNQLPDRIYSKGEYSESTDQYTYTFDKDGYVESCTDEYTYKRLGTNETSTETIIYTFTWE</sequence>
<proteinExistence type="predicted"/>
<dbReference type="EMBL" id="CP126056">
    <property type="protein sequence ID" value="WHX11554.1"/>
    <property type="molecule type" value="Genomic_DNA"/>
</dbReference>
<reference evidence="1" key="1">
    <citation type="journal article" date="2023" name="Nat. Commun.">
        <title>Identification of a novel Human Milk Oligosaccharides utilization cluster in the infant gut commensal Bacteroides dorei.</title>
        <authorList>
            <person name="Kijner S."/>
            <person name="Ennis D."/>
            <person name="Shmorak S."/>
            <person name="Florentin A."/>
            <person name="Yassour M."/>
        </authorList>
    </citation>
    <scope>NUCLEOTIDE SEQUENCE</scope>
    <source>
        <strain evidence="1">2</strain>
    </source>
</reference>
<accession>A0AA95HSZ4</accession>